<dbReference type="OrthoDB" id="10493798at2759"/>
<dbReference type="RefSeq" id="XP_024332130.1">
    <property type="nucleotide sequence ID" value="XM_024475025.1"/>
</dbReference>
<evidence type="ECO:0000256" key="1">
    <source>
        <dbReference type="SAM" id="MobiDB-lite"/>
    </source>
</evidence>
<protein>
    <submittedName>
        <fullName evidence="2">Uncharacterized protein</fullName>
    </submittedName>
</protein>
<dbReference type="EMBL" id="JPQZ01000003">
    <property type="protein sequence ID" value="KKO76388.1"/>
    <property type="molecule type" value="Genomic_DNA"/>
</dbReference>
<dbReference type="AlphaFoldDB" id="A0A0F9WUF4"/>
<dbReference type="Proteomes" id="UP000034350">
    <property type="component" value="Unassembled WGS sequence"/>
</dbReference>
<dbReference type="GeneID" id="36319956"/>
<sequence>MKKNKQHVLNYLFNKLDNIKLELYDIYKYNERRRIYFDFEKNLRIVGHENKLCVREKEKVQIQENCILEVKKYLHEIKLVPINKILTQTHKIIFYDEYLYFYKEADILKYNFLKQSRKNKIISETEVDPNESKLKIEQEIENIDTPYIKQMKFKFNSELKRYLIFKNIVYNDIVNLHLKSCLNAYFFLAKIDGKKIIYEPEVSSYSKYSYKEKLNLFKECKSKSSIFYKFTKSSHSTGVHLSFKKITEKLNYKSVRDICKNIIREDDIQKVEDNSSFQHNTNSKTHEEYNEHKPQENHEECFGHDDQSGSVQSFDVRYPFYNNSKE</sequence>
<organism evidence="2 3">
    <name type="scientific">Vairimorpha ceranae</name>
    <dbReference type="NCBI Taxonomy" id="40302"/>
    <lineage>
        <taxon>Eukaryota</taxon>
        <taxon>Fungi</taxon>
        <taxon>Fungi incertae sedis</taxon>
        <taxon>Microsporidia</taxon>
        <taxon>Nosematidae</taxon>
        <taxon>Vairimorpha</taxon>
    </lineage>
</organism>
<feature type="compositionally biased region" description="Basic and acidic residues" evidence="1">
    <location>
        <begin position="284"/>
        <end position="307"/>
    </location>
</feature>
<dbReference type="VEuPathDB" id="MicrosporidiaDB:NCER_101351"/>
<reference evidence="2 3" key="1">
    <citation type="journal article" date="2015" name="Environ. Microbiol.">
        <title>Genome analyses suggest the presence of polyploidy and recent human-driven expansions in eight global populations of the honeybee pathogen Nosema ceranae.</title>
        <authorList>
            <person name="Pelin A."/>
            <person name="Selman M."/>
            <person name="Aris-Brosou S."/>
            <person name="Farinelli L."/>
            <person name="Corradi N."/>
        </authorList>
    </citation>
    <scope>NUCLEOTIDE SEQUENCE [LARGE SCALE GENOMIC DNA]</scope>
    <source>
        <strain evidence="2 3">PA08 1199</strain>
    </source>
</reference>
<proteinExistence type="predicted"/>
<dbReference type="VEuPathDB" id="MicrosporidiaDB:AAJ76_300010520"/>
<feature type="region of interest" description="Disordered" evidence="1">
    <location>
        <begin position="273"/>
        <end position="314"/>
    </location>
</feature>
<evidence type="ECO:0000313" key="2">
    <source>
        <dbReference type="EMBL" id="KKO76388.1"/>
    </source>
</evidence>
<comment type="caution">
    <text evidence="2">The sequence shown here is derived from an EMBL/GenBank/DDBJ whole genome shotgun (WGS) entry which is preliminary data.</text>
</comment>
<accession>A0A0F9WUF4</accession>
<name>A0A0F9WUF4_9MICR</name>
<gene>
    <name evidence="2" type="ORF">AAJ76_300010520</name>
</gene>
<feature type="compositionally biased region" description="Polar residues" evidence="1">
    <location>
        <begin position="274"/>
        <end position="283"/>
    </location>
</feature>
<evidence type="ECO:0000313" key="3">
    <source>
        <dbReference type="Proteomes" id="UP000034350"/>
    </source>
</evidence>
<dbReference type="OMA" id="HEEYNEH"/>
<keyword evidence="3" id="KW-1185">Reference proteome</keyword>